<keyword evidence="2" id="KW-1185">Reference proteome</keyword>
<sequence length="54" mass="6497">MTTTPNHVASTSRTMPKSPIVQRYCLPKFILRCIQFFRTMKSKQQLICHMRRQR</sequence>
<dbReference type="EMBL" id="KN833036">
    <property type="protein sequence ID" value="KIM76336.1"/>
    <property type="molecule type" value="Genomic_DNA"/>
</dbReference>
<evidence type="ECO:0000313" key="1">
    <source>
        <dbReference type="EMBL" id="KIM76336.1"/>
    </source>
</evidence>
<organism evidence="1 2">
    <name type="scientific">Piloderma croceum (strain F 1598)</name>
    <dbReference type="NCBI Taxonomy" id="765440"/>
    <lineage>
        <taxon>Eukaryota</taxon>
        <taxon>Fungi</taxon>
        <taxon>Dikarya</taxon>
        <taxon>Basidiomycota</taxon>
        <taxon>Agaricomycotina</taxon>
        <taxon>Agaricomycetes</taxon>
        <taxon>Agaricomycetidae</taxon>
        <taxon>Atheliales</taxon>
        <taxon>Atheliaceae</taxon>
        <taxon>Piloderma</taxon>
    </lineage>
</organism>
<dbReference type="InParanoid" id="A0A0C3F9D9"/>
<protein>
    <submittedName>
        <fullName evidence="1">Uncharacterized protein</fullName>
    </submittedName>
</protein>
<reference evidence="1 2" key="1">
    <citation type="submission" date="2014-04" db="EMBL/GenBank/DDBJ databases">
        <authorList>
            <consortium name="DOE Joint Genome Institute"/>
            <person name="Kuo A."/>
            <person name="Tarkka M."/>
            <person name="Buscot F."/>
            <person name="Kohler A."/>
            <person name="Nagy L.G."/>
            <person name="Floudas D."/>
            <person name="Copeland A."/>
            <person name="Barry K.W."/>
            <person name="Cichocki N."/>
            <person name="Veneault-Fourrey C."/>
            <person name="LaButti K."/>
            <person name="Lindquist E.A."/>
            <person name="Lipzen A."/>
            <person name="Lundell T."/>
            <person name="Morin E."/>
            <person name="Murat C."/>
            <person name="Sun H."/>
            <person name="Tunlid A."/>
            <person name="Henrissat B."/>
            <person name="Grigoriev I.V."/>
            <person name="Hibbett D.S."/>
            <person name="Martin F."/>
            <person name="Nordberg H.P."/>
            <person name="Cantor M.N."/>
            <person name="Hua S.X."/>
        </authorList>
    </citation>
    <scope>NUCLEOTIDE SEQUENCE [LARGE SCALE GENOMIC DNA]</scope>
    <source>
        <strain evidence="1 2">F 1598</strain>
    </source>
</reference>
<dbReference type="AlphaFoldDB" id="A0A0C3F9D9"/>
<name>A0A0C3F9D9_PILCF</name>
<evidence type="ECO:0000313" key="2">
    <source>
        <dbReference type="Proteomes" id="UP000054166"/>
    </source>
</evidence>
<proteinExistence type="predicted"/>
<reference evidence="2" key="2">
    <citation type="submission" date="2015-01" db="EMBL/GenBank/DDBJ databases">
        <title>Evolutionary Origins and Diversification of the Mycorrhizal Mutualists.</title>
        <authorList>
            <consortium name="DOE Joint Genome Institute"/>
            <consortium name="Mycorrhizal Genomics Consortium"/>
            <person name="Kohler A."/>
            <person name="Kuo A."/>
            <person name="Nagy L.G."/>
            <person name="Floudas D."/>
            <person name="Copeland A."/>
            <person name="Barry K.W."/>
            <person name="Cichocki N."/>
            <person name="Veneault-Fourrey C."/>
            <person name="LaButti K."/>
            <person name="Lindquist E.A."/>
            <person name="Lipzen A."/>
            <person name="Lundell T."/>
            <person name="Morin E."/>
            <person name="Murat C."/>
            <person name="Riley R."/>
            <person name="Ohm R."/>
            <person name="Sun H."/>
            <person name="Tunlid A."/>
            <person name="Henrissat B."/>
            <person name="Grigoriev I.V."/>
            <person name="Hibbett D.S."/>
            <person name="Martin F."/>
        </authorList>
    </citation>
    <scope>NUCLEOTIDE SEQUENCE [LARGE SCALE GENOMIC DNA]</scope>
    <source>
        <strain evidence="2">F 1598</strain>
    </source>
</reference>
<gene>
    <name evidence="1" type="ORF">PILCRDRAFT_826513</name>
</gene>
<accession>A0A0C3F9D9</accession>
<dbReference type="Proteomes" id="UP000054166">
    <property type="component" value="Unassembled WGS sequence"/>
</dbReference>
<dbReference type="HOGENOM" id="CLU_3051190_0_0_1"/>